<dbReference type="AlphaFoldDB" id="A0A1H0KBQ7"/>
<gene>
    <name evidence="1" type="ORF">SAMN05216360_1267</name>
</gene>
<dbReference type="EMBL" id="FNHS01000026">
    <property type="protein sequence ID" value="SDO53378.1"/>
    <property type="molecule type" value="Genomic_DNA"/>
</dbReference>
<reference evidence="2" key="1">
    <citation type="submission" date="2016-10" db="EMBL/GenBank/DDBJ databases">
        <authorList>
            <person name="Varghese N."/>
            <person name="Submissions S."/>
        </authorList>
    </citation>
    <scope>NUCLEOTIDE SEQUENCE [LARGE SCALE GENOMIC DNA]</scope>
    <source>
        <strain evidence="2">BL47</strain>
    </source>
</reference>
<organism evidence="1 2">
    <name type="scientific">Methylobacterium phyllostachyos</name>
    <dbReference type="NCBI Taxonomy" id="582672"/>
    <lineage>
        <taxon>Bacteria</taxon>
        <taxon>Pseudomonadati</taxon>
        <taxon>Pseudomonadota</taxon>
        <taxon>Alphaproteobacteria</taxon>
        <taxon>Hyphomicrobiales</taxon>
        <taxon>Methylobacteriaceae</taxon>
        <taxon>Methylobacterium</taxon>
    </lineage>
</organism>
<dbReference type="STRING" id="582672.SAMN05216360_1267"/>
<name>A0A1H0KBQ7_9HYPH</name>
<evidence type="ECO:0000313" key="2">
    <source>
        <dbReference type="Proteomes" id="UP000198704"/>
    </source>
</evidence>
<proteinExistence type="predicted"/>
<dbReference type="Proteomes" id="UP000198704">
    <property type="component" value="Unassembled WGS sequence"/>
</dbReference>
<sequence length="81" mass="8585">MAAYGINFGDEINNFTLAQIVVDLVTGNILTVSLTMLRAMSKVADDAARLETQLIHFLAAKHGPDAQACIVEGSNPIAKKG</sequence>
<protein>
    <submittedName>
        <fullName evidence="1">Uncharacterized protein</fullName>
    </submittedName>
</protein>
<evidence type="ECO:0000313" key="1">
    <source>
        <dbReference type="EMBL" id="SDO53378.1"/>
    </source>
</evidence>
<accession>A0A1H0KBQ7</accession>
<keyword evidence="2" id="KW-1185">Reference proteome</keyword>